<gene>
    <name evidence="2" type="ORF">BLA29_009896</name>
</gene>
<dbReference type="OrthoDB" id="40048at2759"/>
<name>A0A1Y3BLN2_EURMA</name>
<accession>A0A1Y3BLN2</accession>
<dbReference type="Proteomes" id="UP000194236">
    <property type="component" value="Unassembled WGS sequence"/>
</dbReference>
<dbReference type="Pfam" id="PF23936">
    <property type="entry name" value="HB_ELP1"/>
    <property type="match status" value="1"/>
</dbReference>
<sequence>MYVQSGNWNQACVCAREAYSTDDDSYQQLLRSLKQNLVMNGNHNAAAYIANIYLNNHEEAFIILVKGHHWYEAIRLHHFHRLNDCLLQKEFIDEMIDSYDHLIDNLNNKIQIINDYLLRLKELRENKINLDQFSNEKFSGQDDIDTYSDTSSICDTSSLQSYNTGNTNQTLKTNASHSRKIKRMEQKKYLLKKGSTNEDLQIIYAIKELIMQSSQIFQEANGLI</sequence>
<evidence type="ECO:0000313" key="3">
    <source>
        <dbReference type="Proteomes" id="UP000194236"/>
    </source>
</evidence>
<proteinExistence type="predicted"/>
<dbReference type="GO" id="GO:0000049">
    <property type="term" value="F:tRNA binding"/>
    <property type="evidence" value="ECO:0007669"/>
    <property type="project" value="TreeGrafter"/>
</dbReference>
<keyword evidence="3" id="KW-1185">Reference proteome</keyword>
<dbReference type="InterPro" id="IPR006849">
    <property type="entry name" value="Elp1"/>
</dbReference>
<dbReference type="PANTHER" id="PTHR12747:SF0">
    <property type="entry name" value="ELONGATOR COMPLEX PROTEIN 1"/>
    <property type="match status" value="1"/>
</dbReference>
<protein>
    <recommendedName>
        <fullName evidence="1">ELP1 three-helical bundle domain-containing protein</fullName>
    </recommendedName>
</protein>
<feature type="domain" description="ELP1 three-helical bundle" evidence="1">
    <location>
        <begin position="92"/>
        <end position="219"/>
    </location>
</feature>
<dbReference type="PANTHER" id="PTHR12747">
    <property type="entry name" value="ELONGATOR COMPLEX PROTEIN 1"/>
    <property type="match status" value="1"/>
</dbReference>
<dbReference type="InterPro" id="IPR056169">
    <property type="entry name" value="HB_ELP1"/>
</dbReference>
<comment type="caution">
    <text evidence="2">The sequence shown here is derived from an EMBL/GenBank/DDBJ whole genome shotgun (WGS) entry which is preliminary data.</text>
</comment>
<evidence type="ECO:0000259" key="1">
    <source>
        <dbReference type="Pfam" id="PF23936"/>
    </source>
</evidence>
<evidence type="ECO:0000313" key="2">
    <source>
        <dbReference type="EMBL" id="OTF80496.1"/>
    </source>
</evidence>
<dbReference type="GO" id="GO:0002926">
    <property type="term" value="P:tRNA wobble base 5-methoxycarbonylmethyl-2-thiouridinylation"/>
    <property type="evidence" value="ECO:0007669"/>
    <property type="project" value="TreeGrafter"/>
</dbReference>
<organism evidence="2 3">
    <name type="scientific">Euroglyphus maynei</name>
    <name type="common">Mayne's house dust mite</name>
    <dbReference type="NCBI Taxonomy" id="6958"/>
    <lineage>
        <taxon>Eukaryota</taxon>
        <taxon>Metazoa</taxon>
        <taxon>Ecdysozoa</taxon>
        <taxon>Arthropoda</taxon>
        <taxon>Chelicerata</taxon>
        <taxon>Arachnida</taxon>
        <taxon>Acari</taxon>
        <taxon>Acariformes</taxon>
        <taxon>Sarcoptiformes</taxon>
        <taxon>Astigmata</taxon>
        <taxon>Psoroptidia</taxon>
        <taxon>Analgoidea</taxon>
        <taxon>Pyroglyphidae</taxon>
        <taxon>Pyroglyphinae</taxon>
        <taxon>Euroglyphus</taxon>
    </lineage>
</organism>
<dbReference type="GO" id="GO:0033588">
    <property type="term" value="C:elongator holoenzyme complex"/>
    <property type="evidence" value="ECO:0007669"/>
    <property type="project" value="InterPro"/>
</dbReference>
<dbReference type="UniPathway" id="UPA00988"/>
<dbReference type="AlphaFoldDB" id="A0A1Y3BLN2"/>
<dbReference type="EMBL" id="MUJZ01017965">
    <property type="protein sequence ID" value="OTF80496.1"/>
    <property type="molecule type" value="Genomic_DNA"/>
</dbReference>
<feature type="non-terminal residue" evidence="2">
    <location>
        <position position="224"/>
    </location>
</feature>
<dbReference type="GO" id="GO:0005829">
    <property type="term" value="C:cytosol"/>
    <property type="evidence" value="ECO:0007669"/>
    <property type="project" value="TreeGrafter"/>
</dbReference>
<reference evidence="2 3" key="1">
    <citation type="submission" date="2017-03" db="EMBL/GenBank/DDBJ databases">
        <title>Genome Survey of Euroglyphus maynei.</title>
        <authorList>
            <person name="Arlian L.G."/>
            <person name="Morgan M.S."/>
            <person name="Rider S.D."/>
        </authorList>
    </citation>
    <scope>NUCLEOTIDE SEQUENCE [LARGE SCALE GENOMIC DNA]</scope>
    <source>
        <strain evidence="2">Arlian Lab</strain>
        <tissue evidence="2">Whole body</tissue>
    </source>
</reference>